<dbReference type="InterPro" id="IPR027417">
    <property type="entry name" value="P-loop_NTPase"/>
</dbReference>
<dbReference type="PANTHER" id="PTHR35894:SF1">
    <property type="entry name" value="PHOSPHORIBULOKINASE _ URIDINE KINASE FAMILY"/>
    <property type="match status" value="1"/>
</dbReference>
<dbReference type="AlphaFoldDB" id="A0A941CLU5"/>
<dbReference type="RefSeq" id="WP_211799837.1">
    <property type="nucleotide sequence ID" value="NZ_JAGSCS010000002.1"/>
</dbReference>
<dbReference type="Proteomes" id="UP000675379">
    <property type="component" value="Unassembled WGS sequence"/>
</dbReference>
<evidence type="ECO:0000313" key="1">
    <source>
        <dbReference type="EMBL" id="MBR0575030.1"/>
    </source>
</evidence>
<keyword evidence="2" id="KW-1185">Reference proteome</keyword>
<reference evidence="1" key="1">
    <citation type="submission" date="2021-04" db="EMBL/GenBank/DDBJ databases">
        <title>Proteiniclasticum sedimins sp. nov., an obligate anaerobic bacterium isolated from anaerobic sludge.</title>
        <authorList>
            <person name="Liu J."/>
        </authorList>
    </citation>
    <scope>NUCLEOTIDE SEQUENCE</scope>
    <source>
        <strain evidence="1">BAD-10</strain>
    </source>
</reference>
<dbReference type="EMBL" id="JAGSCS010000002">
    <property type="protein sequence ID" value="MBR0575030.1"/>
    <property type="molecule type" value="Genomic_DNA"/>
</dbReference>
<accession>A0A941CLU5</accession>
<dbReference type="PANTHER" id="PTHR35894">
    <property type="entry name" value="GENERAL SECRETION PATHWAY PROTEIN A-RELATED"/>
    <property type="match status" value="1"/>
</dbReference>
<proteinExistence type="predicted"/>
<comment type="caution">
    <text evidence="1">The sequence shown here is derived from an EMBL/GenBank/DDBJ whole genome shotgun (WGS) entry which is preliminary data.</text>
</comment>
<name>A0A941CLU5_9CLOT</name>
<dbReference type="SUPFAM" id="SSF52540">
    <property type="entry name" value="P-loop containing nucleoside triphosphate hydrolases"/>
    <property type="match status" value="1"/>
</dbReference>
<organism evidence="1 2">
    <name type="scientific">Proteiniclasticum sediminis</name>
    <dbReference type="NCBI Taxonomy" id="2804028"/>
    <lineage>
        <taxon>Bacteria</taxon>
        <taxon>Bacillati</taxon>
        <taxon>Bacillota</taxon>
        <taxon>Clostridia</taxon>
        <taxon>Eubacteriales</taxon>
        <taxon>Clostridiaceae</taxon>
        <taxon>Proteiniclasticum</taxon>
    </lineage>
</organism>
<gene>
    <name evidence="1" type="ORF">KCG48_01620</name>
</gene>
<protein>
    <submittedName>
        <fullName evidence="1">Uncharacterized protein</fullName>
    </submittedName>
</protein>
<dbReference type="InterPro" id="IPR052026">
    <property type="entry name" value="ExeA_AAA_ATPase_DNA-bind"/>
</dbReference>
<sequence length="126" mass="14328">MISRRSREAVSLRVDALSPMALILVGQTEFWDKLQMQSYTAIRQRMDIQCKMPVLDHAQVKAYVKRHLTYAGTDHELISDEALEMIYRYSGGSARLVNKVCTSTLIYGCQNGKLLKTSFKAQNLLV</sequence>
<evidence type="ECO:0000313" key="2">
    <source>
        <dbReference type="Proteomes" id="UP000675379"/>
    </source>
</evidence>